<dbReference type="OrthoDB" id="570545at2"/>
<accession>A0A254T7D5</accession>
<dbReference type="CDD" id="cd03820">
    <property type="entry name" value="GT4_AmsD-like"/>
    <property type="match status" value="1"/>
</dbReference>
<reference evidence="3 4" key="1">
    <citation type="submission" date="2016-02" db="EMBL/GenBank/DDBJ databases">
        <authorList>
            <person name="Wen L."/>
            <person name="He K."/>
            <person name="Yang H."/>
        </authorList>
    </citation>
    <scope>NUCLEOTIDE SEQUENCE [LARGE SCALE GENOMIC DNA]</scope>
    <source>
        <strain evidence="3 4">TSA40</strain>
    </source>
</reference>
<dbReference type="InterPro" id="IPR001296">
    <property type="entry name" value="Glyco_trans_1"/>
</dbReference>
<dbReference type="InterPro" id="IPR028098">
    <property type="entry name" value="Glyco_trans_4-like_N"/>
</dbReference>
<dbReference type="Pfam" id="PF00534">
    <property type="entry name" value="Glycos_transf_1"/>
    <property type="match status" value="1"/>
</dbReference>
<protein>
    <recommendedName>
        <fullName evidence="5">Glycosyl transferase</fullName>
    </recommendedName>
</protein>
<evidence type="ECO:0000313" key="3">
    <source>
        <dbReference type="EMBL" id="OWW18566.1"/>
    </source>
</evidence>
<dbReference type="EMBL" id="LSTO01000003">
    <property type="protein sequence ID" value="OWW18566.1"/>
    <property type="molecule type" value="Genomic_DNA"/>
</dbReference>
<dbReference type="RefSeq" id="WP_088710293.1">
    <property type="nucleotide sequence ID" value="NZ_LSTO01000003.1"/>
</dbReference>
<keyword evidence="4" id="KW-1185">Reference proteome</keyword>
<comment type="caution">
    <text evidence="3">The sequence shown here is derived from an EMBL/GenBank/DDBJ whole genome shotgun (WGS) entry which is preliminary data.</text>
</comment>
<feature type="domain" description="Glycosyltransferase subfamily 4-like N-terminal" evidence="2">
    <location>
        <begin position="13"/>
        <end position="170"/>
    </location>
</feature>
<dbReference type="AlphaFoldDB" id="A0A254T7D5"/>
<proteinExistence type="predicted"/>
<name>A0A254T7D5_9BURK</name>
<dbReference type="Proteomes" id="UP000197535">
    <property type="component" value="Unassembled WGS sequence"/>
</dbReference>
<evidence type="ECO:0000259" key="1">
    <source>
        <dbReference type="Pfam" id="PF00534"/>
    </source>
</evidence>
<dbReference type="PANTHER" id="PTHR12526">
    <property type="entry name" value="GLYCOSYLTRANSFERASE"/>
    <property type="match status" value="1"/>
</dbReference>
<dbReference type="Pfam" id="PF13579">
    <property type="entry name" value="Glyco_trans_4_4"/>
    <property type="match status" value="1"/>
</dbReference>
<evidence type="ECO:0008006" key="5">
    <source>
        <dbReference type="Google" id="ProtNLM"/>
    </source>
</evidence>
<dbReference type="SUPFAM" id="SSF53756">
    <property type="entry name" value="UDP-Glycosyltransferase/glycogen phosphorylase"/>
    <property type="match status" value="1"/>
</dbReference>
<evidence type="ECO:0000259" key="2">
    <source>
        <dbReference type="Pfam" id="PF13579"/>
    </source>
</evidence>
<dbReference type="Gene3D" id="3.40.50.2000">
    <property type="entry name" value="Glycogen Phosphorylase B"/>
    <property type="match status" value="2"/>
</dbReference>
<gene>
    <name evidence="3" type="ORF">AYR66_00710</name>
</gene>
<dbReference type="GO" id="GO:0016757">
    <property type="term" value="F:glycosyltransferase activity"/>
    <property type="evidence" value="ECO:0007669"/>
    <property type="project" value="InterPro"/>
</dbReference>
<feature type="domain" description="Glycosyl transferase family 1" evidence="1">
    <location>
        <begin position="185"/>
        <end position="339"/>
    </location>
</feature>
<organism evidence="3 4">
    <name type="scientific">Noviherbaspirillum denitrificans</name>
    <dbReference type="NCBI Taxonomy" id="1968433"/>
    <lineage>
        <taxon>Bacteria</taxon>
        <taxon>Pseudomonadati</taxon>
        <taxon>Pseudomonadota</taxon>
        <taxon>Betaproteobacteria</taxon>
        <taxon>Burkholderiales</taxon>
        <taxon>Oxalobacteraceae</taxon>
        <taxon>Noviherbaspirillum</taxon>
    </lineage>
</organism>
<evidence type="ECO:0000313" key="4">
    <source>
        <dbReference type="Proteomes" id="UP000197535"/>
    </source>
</evidence>
<sequence length="367" mass="40391">MKIVCLASSLDSGGAERVLTGLCNAWSARGDEVTLVATYSGGGRPFYQVSDAVELAYLAELVGMRRRTALGYVRRLYALRRLIRARSPDVVVSFLPNVNVATIAATVRLRVPVIVCERTDPTARRARDFWHICSRLTYRFADMLTVQTESVAARAHAIYPGLRAVRVVPNPLPDGVTAYRAGNGNERKVLLSLGRLTREKQVDKTVEAFAQLASRFSDWDLHIYGNGPHQQNLASRIALLGMQDRIFLKGSTGEPWQVMAGADAFVMTSKREGFPNALLEAMSVGLPCVVFDCPSGPREITREGRDALLVRLNDQDALVSALADIMADEDLRCSLGSRAMDSVRARFGQAEIIGLWDRLFHEVGAIQ</sequence>